<evidence type="ECO:0000256" key="2">
    <source>
        <dbReference type="ARBA" id="ARBA00004419"/>
    </source>
</evidence>
<sequence>MRLFVFYELRYTMIKVCVEKSLKSFGMPKSLISYNWYTLAVLVLLVAVIAYQTLHLLNNSNRSWFSDYLLHCFESHQKNVSKYLSREVAFYLSSFDMPTPAEDTSVLQSSLTPAKGTESEALAVLQAAELFLKTGKVDKARKLFEHAVFLQPQHPDILTGYGLFTEKIGGDVVKANFMHKGRTQPIVQEIDAEMMRILDQKRNKFLRIPRGSSGLRRAMREAYFSHIYHTVAMEGNTMNFVQTKSLLETRMAIGGKSIMEHNEILGMDAALRFVNQSLIHRIGSLTVEDILDIHRRVLGFVDPVESGRFRTHQVYIGSFEPSSPENIEKEVDELLEWLNSDTAMSIHPVELAALLHYKFVVIHPFVDGNGRTSRLLMNLILMQAGFPPVIIRVEDRLQYYESLKLANEGDLRPFVRFIAECTRRTLDEYLANSMCSVDEASNPLEPIVDNGRTIIVTVFIGTQVYLTMNSMGGGLTFRQRRPYNTRVREIQEIRRAYPDKIPIVIERFEGEKYLPVLDRCKFLVPDHVTMTELMQIVRRRLELHPEQALFLLVNEKSLVSHSTTLAELYEAEKDTDGFLYIVYTSQPGFGLLLIQFY</sequence>
<dbReference type="PROSITE" id="PS50005">
    <property type="entry name" value="TPR"/>
    <property type="match status" value="1"/>
</dbReference>
<reference evidence="31 32" key="1">
    <citation type="submission" date="2015-01" db="EMBL/GenBank/DDBJ databases">
        <title>Evolution of Trichinella species and genotypes.</title>
        <authorList>
            <person name="Korhonen P.K."/>
            <person name="Edoardo P."/>
            <person name="Giuseppe L.R."/>
            <person name="Gasser R.B."/>
        </authorList>
    </citation>
    <scope>NUCLEOTIDE SEQUENCE [LARGE SCALE GENOMIC DNA]</scope>
    <source>
        <strain evidence="31">ISS176</strain>
    </source>
</reference>
<evidence type="ECO:0000256" key="16">
    <source>
        <dbReference type="ARBA" id="ARBA00023288"/>
    </source>
</evidence>
<evidence type="ECO:0000256" key="12">
    <source>
        <dbReference type="ARBA" id="ARBA00022840"/>
    </source>
</evidence>
<keyword evidence="14" id="KW-0072">Autophagy</keyword>
<dbReference type="EC" id="2.7.7.108" evidence="18"/>
<dbReference type="GO" id="GO:0031410">
    <property type="term" value="C:cytoplasmic vesicle"/>
    <property type="evidence" value="ECO:0007669"/>
    <property type="project" value="UniProtKB-KW"/>
</dbReference>
<dbReference type="GO" id="GO:0070733">
    <property type="term" value="F:AMPylase activity"/>
    <property type="evidence" value="ECO:0007669"/>
    <property type="project" value="UniProtKB-EC"/>
</dbReference>
<protein>
    <recommendedName>
        <fullName evidence="18">protein adenylyltransferase</fullName>
        <ecNumber evidence="18">2.7.7.108</ecNumber>
    </recommendedName>
</protein>
<dbReference type="GO" id="GO:0012505">
    <property type="term" value="C:endomembrane system"/>
    <property type="evidence" value="ECO:0007669"/>
    <property type="project" value="UniProtKB-SubCell"/>
</dbReference>
<comment type="caution">
    <text evidence="31">The sequence shown here is derived from an EMBL/GenBank/DDBJ whole genome shotgun (WGS) entry which is preliminary data.</text>
</comment>
<dbReference type="PANTHER" id="PTHR13504:SF34">
    <property type="entry name" value="PROTEIN ADENYLYLTRANSFERASE FICD"/>
    <property type="match status" value="1"/>
</dbReference>
<evidence type="ECO:0000256" key="28">
    <source>
        <dbReference type="PROSITE-ProRule" id="PRU00339"/>
    </source>
</evidence>
<evidence type="ECO:0000313" key="31">
    <source>
        <dbReference type="EMBL" id="KRZ39858.1"/>
    </source>
</evidence>
<comment type="similarity">
    <text evidence="4">Belongs to the fic family.</text>
</comment>
<feature type="glycosylation site" description="N-linked (GlcNAc...) asparagine" evidence="27">
    <location>
        <position position="275"/>
    </location>
</feature>
<evidence type="ECO:0000256" key="19">
    <source>
        <dbReference type="ARBA" id="ARBA00037868"/>
    </source>
</evidence>
<keyword evidence="11 28" id="KW-0802">TPR repeat</keyword>
<dbReference type="Gene3D" id="3.10.20.90">
    <property type="entry name" value="Phosphatidylinositol 3-kinase Catalytic Subunit, Chain A, domain 1"/>
    <property type="match status" value="1"/>
</dbReference>
<dbReference type="InterPro" id="IPR036597">
    <property type="entry name" value="Fido-like_dom_sf"/>
</dbReference>
<evidence type="ECO:0000256" key="18">
    <source>
        <dbReference type="ARBA" id="ARBA00034531"/>
    </source>
</evidence>
<dbReference type="Gene3D" id="1.10.3290.10">
    <property type="entry name" value="Fido-like domain"/>
    <property type="match status" value="1"/>
</dbReference>
<dbReference type="SUPFAM" id="SSF54236">
    <property type="entry name" value="Ubiquitin-like"/>
    <property type="match status" value="1"/>
</dbReference>
<keyword evidence="17" id="KW-0968">Cytoplasmic vesicle</keyword>
<feature type="binding site" evidence="25">
    <location>
        <begin position="399"/>
        <end position="400"/>
    </location>
    <ligand>
        <name>ATP</name>
        <dbReference type="ChEBI" id="CHEBI:30616"/>
    </ligand>
</feature>
<evidence type="ECO:0000256" key="9">
    <source>
        <dbReference type="ARBA" id="ARBA00022737"/>
    </source>
</evidence>
<evidence type="ECO:0000256" key="14">
    <source>
        <dbReference type="ARBA" id="ARBA00023006"/>
    </source>
</evidence>
<evidence type="ECO:0000256" key="17">
    <source>
        <dbReference type="ARBA" id="ARBA00023329"/>
    </source>
</evidence>
<keyword evidence="13 29" id="KW-1133">Transmembrane helix</keyword>
<feature type="binding site" evidence="25">
    <location>
        <begin position="367"/>
        <end position="374"/>
    </location>
    <ligand>
        <name>ATP</name>
        <dbReference type="ChEBI" id="CHEBI:30616"/>
    </ligand>
</feature>
<keyword evidence="8" id="KW-0548">Nucleotidyltransferase</keyword>
<dbReference type="InterPro" id="IPR004241">
    <property type="entry name" value="Atg8-like"/>
</dbReference>
<evidence type="ECO:0000256" key="15">
    <source>
        <dbReference type="ARBA" id="ARBA00023136"/>
    </source>
</evidence>
<dbReference type="PANTHER" id="PTHR13504">
    <property type="entry name" value="FIDO DOMAIN-CONTAINING PROTEIN DDB_G0283145"/>
    <property type="match status" value="1"/>
</dbReference>
<keyword evidence="12 25" id="KW-0067">ATP-binding</keyword>
<dbReference type="EMBL" id="JYDV01000031">
    <property type="protein sequence ID" value="KRZ39858.1"/>
    <property type="molecule type" value="Genomic_DNA"/>
</dbReference>
<dbReference type="GO" id="GO:0006950">
    <property type="term" value="P:response to stress"/>
    <property type="evidence" value="ECO:0007669"/>
    <property type="project" value="UniProtKB-ARBA"/>
</dbReference>
<evidence type="ECO:0000256" key="22">
    <source>
        <dbReference type="ARBA" id="ARBA00049297"/>
    </source>
</evidence>
<feature type="transmembrane region" description="Helical" evidence="29">
    <location>
        <begin position="34"/>
        <end position="54"/>
    </location>
</feature>
<dbReference type="CDD" id="cd16129">
    <property type="entry name" value="Ubl_ATG8_MAP1LC3"/>
    <property type="match status" value="1"/>
</dbReference>
<feature type="lipid moiety-binding region" description="Phosphatidylserine amidated glycine; alternate" evidence="23">
    <location>
        <position position="590"/>
    </location>
</feature>
<evidence type="ECO:0000256" key="10">
    <source>
        <dbReference type="ARBA" id="ARBA00022741"/>
    </source>
</evidence>
<evidence type="ECO:0000256" key="1">
    <source>
        <dbReference type="ARBA" id="ARBA00004167"/>
    </source>
</evidence>
<name>A0A0V1JXZ0_TRIPS</name>
<feature type="site" description="Important for autoinhibition of adenylyltransferase activity" evidence="26">
    <location>
        <position position="234"/>
    </location>
</feature>
<dbReference type="GO" id="GO:0016020">
    <property type="term" value="C:membrane"/>
    <property type="evidence" value="ECO:0007669"/>
    <property type="project" value="UniProtKB-SubCell"/>
</dbReference>
<evidence type="ECO:0000313" key="32">
    <source>
        <dbReference type="Proteomes" id="UP000054826"/>
    </source>
</evidence>
<evidence type="ECO:0000256" key="3">
    <source>
        <dbReference type="ARBA" id="ARBA00007293"/>
    </source>
</evidence>
<evidence type="ECO:0000256" key="4">
    <source>
        <dbReference type="ARBA" id="ARBA00009742"/>
    </source>
</evidence>
<evidence type="ECO:0000259" key="30">
    <source>
        <dbReference type="PROSITE" id="PS51459"/>
    </source>
</evidence>
<evidence type="ECO:0000256" key="24">
    <source>
        <dbReference type="PIRSR" id="PIRSR640198-1"/>
    </source>
</evidence>
<evidence type="ECO:0000256" key="8">
    <source>
        <dbReference type="ARBA" id="ARBA00022695"/>
    </source>
</evidence>
<evidence type="ECO:0000256" key="27">
    <source>
        <dbReference type="PIRSR" id="PIRSR640198-4"/>
    </source>
</evidence>
<feature type="repeat" description="TPR" evidence="28">
    <location>
        <begin position="121"/>
        <end position="154"/>
    </location>
</feature>
<evidence type="ECO:0000256" key="29">
    <source>
        <dbReference type="SAM" id="Phobius"/>
    </source>
</evidence>
<comment type="catalytic activity">
    <reaction evidence="22">
        <text>3-O-(5'-adenylyl)-L-threonyl-[protein] + H2O = L-threonyl-[protein] + AMP + H(+)</text>
        <dbReference type="Rhea" id="RHEA:55932"/>
        <dbReference type="Rhea" id="RHEA-COMP:11060"/>
        <dbReference type="Rhea" id="RHEA-COMP:13847"/>
        <dbReference type="ChEBI" id="CHEBI:15377"/>
        <dbReference type="ChEBI" id="CHEBI:15378"/>
        <dbReference type="ChEBI" id="CHEBI:30013"/>
        <dbReference type="ChEBI" id="CHEBI:138113"/>
        <dbReference type="ChEBI" id="CHEBI:456215"/>
    </reaction>
</comment>
<dbReference type="InterPro" id="IPR011990">
    <property type="entry name" value="TPR-like_helical_dom_sf"/>
</dbReference>
<accession>A0A0V1JXZ0</accession>
<dbReference type="GO" id="GO:0005776">
    <property type="term" value="C:autophagosome"/>
    <property type="evidence" value="ECO:0007669"/>
    <property type="project" value="UniProtKB-SubCell"/>
</dbReference>
<keyword evidence="15 29" id="KW-0472">Membrane</keyword>
<feature type="active site" evidence="24">
    <location>
        <position position="363"/>
    </location>
</feature>
<keyword evidence="16 23" id="KW-0449">Lipoprotein</keyword>
<evidence type="ECO:0000256" key="5">
    <source>
        <dbReference type="ARBA" id="ARBA00022490"/>
    </source>
</evidence>
<comment type="similarity">
    <text evidence="3">Belongs to the ATG8 family.</text>
</comment>
<dbReference type="AlphaFoldDB" id="A0A0V1JXZ0"/>
<dbReference type="InterPro" id="IPR019734">
    <property type="entry name" value="TPR_rpt"/>
</dbReference>
<keyword evidence="7 29" id="KW-0812">Transmembrane</keyword>
<comment type="subcellular location">
    <subcellularLocation>
        <location evidence="2">Cytoplasmic vesicle</location>
        <location evidence="2">Autophagosome</location>
    </subcellularLocation>
    <subcellularLocation>
        <location evidence="19">Endomembrane system</location>
        <topology evidence="19">Lipid-anchor</topology>
    </subcellularLocation>
    <subcellularLocation>
        <location evidence="1">Membrane</location>
        <topology evidence="1">Single-pass membrane protein</topology>
    </subcellularLocation>
</comment>
<feature type="binding site" evidence="25">
    <location>
        <position position="407"/>
    </location>
    <ligand>
        <name>ATP</name>
        <dbReference type="ChEBI" id="CHEBI:30616"/>
    </ligand>
</feature>
<dbReference type="Pfam" id="PF02991">
    <property type="entry name" value="ATG8"/>
    <property type="match status" value="1"/>
</dbReference>
<keyword evidence="5" id="KW-0963">Cytoplasm</keyword>
<evidence type="ECO:0000256" key="7">
    <source>
        <dbReference type="ARBA" id="ARBA00022692"/>
    </source>
</evidence>
<comment type="catalytic activity">
    <reaction evidence="20">
        <text>L-threonyl-[protein] + ATP = 3-O-(5'-adenylyl)-L-threonyl-[protein] + diphosphate</text>
        <dbReference type="Rhea" id="RHEA:54292"/>
        <dbReference type="Rhea" id="RHEA-COMP:11060"/>
        <dbReference type="Rhea" id="RHEA-COMP:13847"/>
        <dbReference type="ChEBI" id="CHEBI:30013"/>
        <dbReference type="ChEBI" id="CHEBI:30616"/>
        <dbReference type="ChEBI" id="CHEBI:33019"/>
        <dbReference type="ChEBI" id="CHEBI:138113"/>
        <dbReference type="EC" id="2.7.7.108"/>
    </reaction>
</comment>
<keyword evidence="6 31" id="KW-0808">Transferase</keyword>
<dbReference type="PROSITE" id="PS51459">
    <property type="entry name" value="FIDO"/>
    <property type="match status" value="1"/>
</dbReference>
<evidence type="ECO:0000256" key="13">
    <source>
        <dbReference type="ARBA" id="ARBA00022989"/>
    </source>
</evidence>
<gene>
    <name evidence="31" type="primary">FICD</name>
    <name evidence="31" type="ORF">T4C_7077</name>
</gene>
<dbReference type="InterPro" id="IPR003812">
    <property type="entry name" value="Fido"/>
</dbReference>
<evidence type="ECO:0000256" key="11">
    <source>
        <dbReference type="ARBA" id="ARBA00022803"/>
    </source>
</evidence>
<dbReference type="GO" id="GO:0005524">
    <property type="term" value="F:ATP binding"/>
    <property type="evidence" value="ECO:0007669"/>
    <property type="project" value="UniProtKB-KW"/>
</dbReference>
<dbReference type="GlyCosmos" id="A0A0V1JXZ0">
    <property type="glycosylation" value="1 site, No reported glycans"/>
</dbReference>
<comment type="catalytic activity">
    <reaction evidence="21">
        <text>L-tyrosyl-[protein] + ATP = O-(5'-adenylyl)-L-tyrosyl-[protein] + diphosphate</text>
        <dbReference type="Rhea" id="RHEA:54288"/>
        <dbReference type="Rhea" id="RHEA-COMP:10136"/>
        <dbReference type="Rhea" id="RHEA-COMP:13846"/>
        <dbReference type="ChEBI" id="CHEBI:30616"/>
        <dbReference type="ChEBI" id="CHEBI:33019"/>
        <dbReference type="ChEBI" id="CHEBI:46858"/>
        <dbReference type="ChEBI" id="CHEBI:83624"/>
        <dbReference type="EC" id="2.7.7.108"/>
    </reaction>
</comment>
<proteinExistence type="inferred from homology"/>
<evidence type="ECO:0000256" key="21">
    <source>
        <dbReference type="ARBA" id="ARBA00048696"/>
    </source>
</evidence>
<feature type="domain" description="Fido" evidence="30">
    <location>
        <begin position="285"/>
        <end position="420"/>
    </location>
</feature>
<dbReference type="InterPro" id="IPR040198">
    <property type="entry name" value="Fido_containing"/>
</dbReference>
<evidence type="ECO:0000256" key="26">
    <source>
        <dbReference type="PIRSR" id="PIRSR640198-3"/>
    </source>
</evidence>
<keyword evidence="9" id="KW-0677">Repeat</keyword>
<dbReference type="FunFam" id="3.10.20.90:FF:000149">
    <property type="entry name" value="microtubule-associated proteins 1A/1B light chain 3C"/>
    <property type="match status" value="1"/>
</dbReference>
<evidence type="ECO:0000256" key="23">
    <source>
        <dbReference type="PIRSR" id="PIRSR604241-50"/>
    </source>
</evidence>
<evidence type="ECO:0000256" key="6">
    <source>
        <dbReference type="ARBA" id="ARBA00022679"/>
    </source>
</evidence>
<dbReference type="InterPro" id="IPR029071">
    <property type="entry name" value="Ubiquitin-like_domsf"/>
</dbReference>
<evidence type="ECO:0000256" key="20">
    <source>
        <dbReference type="ARBA" id="ARBA00047939"/>
    </source>
</evidence>
<evidence type="ECO:0000256" key="25">
    <source>
        <dbReference type="PIRSR" id="PIRSR640198-2"/>
    </source>
</evidence>
<dbReference type="Pfam" id="PF02661">
    <property type="entry name" value="Fic"/>
    <property type="match status" value="1"/>
</dbReference>
<keyword evidence="10 25" id="KW-0547">Nucleotide-binding</keyword>
<dbReference type="Gene3D" id="1.25.40.10">
    <property type="entry name" value="Tetratricopeptide repeat domain"/>
    <property type="match status" value="1"/>
</dbReference>
<organism evidence="31 32">
    <name type="scientific">Trichinella pseudospiralis</name>
    <name type="common">Parasitic roundworm</name>
    <dbReference type="NCBI Taxonomy" id="6337"/>
    <lineage>
        <taxon>Eukaryota</taxon>
        <taxon>Metazoa</taxon>
        <taxon>Ecdysozoa</taxon>
        <taxon>Nematoda</taxon>
        <taxon>Enoplea</taxon>
        <taxon>Dorylaimia</taxon>
        <taxon>Trichinellida</taxon>
        <taxon>Trichinellidae</taxon>
        <taxon>Trichinella</taxon>
    </lineage>
</organism>
<dbReference type="GO" id="GO:0016236">
    <property type="term" value="P:macroautophagy"/>
    <property type="evidence" value="ECO:0007669"/>
    <property type="project" value="UniProtKB-ARBA"/>
</dbReference>
<dbReference type="Proteomes" id="UP000054826">
    <property type="component" value="Unassembled WGS sequence"/>
</dbReference>
<dbReference type="SUPFAM" id="SSF140931">
    <property type="entry name" value="Fic-like"/>
    <property type="match status" value="1"/>
</dbReference>